<sequence length="412" mass="44764">MLIHVAFQALLLVSFTTIATRFPLIHRDNYSFEARMKRDANEAGNNFSTDLQYLSQYFAEVGVGTPPQNQTLVMDTGSDMLWVQCQPCDDPPACYEQFDPVFDPTKSTSFANVGCGDLTCYKLVEHSNHGCHKTRGPCTYEYKYGDGTHISGTLAIENITIGNTTVPNMPIGCTHKAEGLLTGYLADGVLGLSGGALSVVSHSGGMFSYCLGNSTNAGWLEFGRSNIPKDNITWATLIHSIKYLSLYYIDLVGLSVGGEVLDISGDTFQMNLETGEGGVVLDTGTVVTRLAKDAYVALRDKFREKMGKLYAMVDGVSVFDTCYNLNLNTSQVPTVSFNFLTHGFDPNNITVEARNVLWEVDIGITYCLAFAPSDESFSIIGNMQQRGIRITIDAVGGFVGFGSGPCLSSMDP</sequence>
<dbReference type="AlphaFoldDB" id="A0ABD3BGD3"/>
<dbReference type="PANTHER" id="PTHR13683:SF265">
    <property type="entry name" value="PROTEIN ASPARTIC PROTEASE IN GUARD CELL 2"/>
    <property type="match status" value="1"/>
</dbReference>
<dbReference type="PANTHER" id="PTHR13683">
    <property type="entry name" value="ASPARTYL PROTEASES"/>
    <property type="match status" value="1"/>
</dbReference>
<dbReference type="Pfam" id="PF14541">
    <property type="entry name" value="TAXi_C"/>
    <property type="match status" value="1"/>
</dbReference>
<reference evidence="6" key="1">
    <citation type="journal article" date="2024" name="IScience">
        <title>Strigolactones Initiate the Formation of Haustorium-like Structures in Castilleja.</title>
        <authorList>
            <person name="Buerger M."/>
            <person name="Peterson D."/>
            <person name="Chory J."/>
        </authorList>
    </citation>
    <scope>NUCLEOTIDE SEQUENCE [LARGE SCALE GENOMIC DNA]</scope>
</reference>
<keyword evidence="3" id="KW-0732">Signal</keyword>
<dbReference type="InterPro" id="IPR001461">
    <property type="entry name" value="Aspartic_peptidase_A1"/>
</dbReference>
<dbReference type="Pfam" id="PF14543">
    <property type="entry name" value="TAXi_N"/>
    <property type="match status" value="1"/>
</dbReference>
<keyword evidence="6" id="KW-1185">Reference proteome</keyword>
<evidence type="ECO:0000313" key="6">
    <source>
        <dbReference type="Proteomes" id="UP001632038"/>
    </source>
</evidence>
<evidence type="ECO:0000256" key="3">
    <source>
        <dbReference type="SAM" id="SignalP"/>
    </source>
</evidence>
<comment type="similarity">
    <text evidence="1">Belongs to the peptidase A1 family.</text>
</comment>
<feature type="domain" description="Peptidase A1" evidence="4">
    <location>
        <begin position="57"/>
        <end position="402"/>
    </location>
</feature>
<dbReference type="InterPro" id="IPR032861">
    <property type="entry name" value="TAXi_N"/>
</dbReference>
<name>A0ABD3BGD3_9LAMI</name>
<dbReference type="Gene3D" id="2.40.70.10">
    <property type="entry name" value="Acid Proteases"/>
    <property type="match status" value="2"/>
</dbReference>
<evidence type="ECO:0000256" key="2">
    <source>
        <dbReference type="PIRSR" id="PIRSR601461-1"/>
    </source>
</evidence>
<organism evidence="5 6">
    <name type="scientific">Castilleja foliolosa</name>
    <dbReference type="NCBI Taxonomy" id="1961234"/>
    <lineage>
        <taxon>Eukaryota</taxon>
        <taxon>Viridiplantae</taxon>
        <taxon>Streptophyta</taxon>
        <taxon>Embryophyta</taxon>
        <taxon>Tracheophyta</taxon>
        <taxon>Spermatophyta</taxon>
        <taxon>Magnoliopsida</taxon>
        <taxon>eudicotyledons</taxon>
        <taxon>Gunneridae</taxon>
        <taxon>Pentapetalae</taxon>
        <taxon>asterids</taxon>
        <taxon>lamiids</taxon>
        <taxon>Lamiales</taxon>
        <taxon>Orobanchaceae</taxon>
        <taxon>Pedicularideae</taxon>
        <taxon>Castillejinae</taxon>
        <taxon>Castilleja</taxon>
    </lineage>
</organism>
<dbReference type="InterPro" id="IPR021109">
    <property type="entry name" value="Peptidase_aspartic_dom_sf"/>
</dbReference>
<protein>
    <recommendedName>
        <fullName evidence="4">Peptidase A1 domain-containing protein</fullName>
    </recommendedName>
</protein>
<feature type="signal peptide" evidence="3">
    <location>
        <begin position="1"/>
        <end position="21"/>
    </location>
</feature>
<dbReference type="PROSITE" id="PS51767">
    <property type="entry name" value="PEPTIDASE_A1"/>
    <property type="match status" value="1"/>
</dbReference>
<dbReference type="InterPro" id="IPR033121">
    <property type="entry name" value="PEPTIDASE_A1"/>
</dbReference>
<dbReference type="Proteomes" id="UP001632038">
    <property type="component" value="Unassembled WGS sequence"/>
</dbReference>
<proteinExistence type="inferred from homology"/>
<feature type="active site" evidence="2">
    <location>
        <position position="282"/>
    </location>
</feature>
<evidence type="ECO:0000256" key="1">
    <source>
        <dbReference type="ARBA" id="ARBA00007447"/>
    </source>
</evidence>
<feature type="active site" evidence="2">
    <location>
        <position position="75"/>
    </location>
</feature>
<evidence type="ECO:0000313" key="5">
    <source>
        <dbReference type="EMBL" id="KAL3616278.1"/>
    </source>
</evidence>
<evidence type="ECO:0000259" key="4">
    <source>
        <dbReference type="PROSITE" id="PS51767"/>
    </source>
</evidence>
<dbReference type="InterPro" id="IPR032799">
    <property type="entry name" value="TAXi_C"/>
</dbReference>
<gene>
    <name evidence="5" type="ORF">CASFOL_039668</name>
</gene>
<comment type="caution">
    <text evidence="5">The sequence shown here is derived from an EMBL/GenBank/DDBJ whole genome shotgun (WGS) entry which is preliminary data.</text>
</comment>
<feature type="chain" id="PRO_5044843270" description="Peptidase A1 domain-containing protein" evidence="3">
    <location>
        <begin position="22"/>
        <end position="412"/>
    </location>
</feature>
<dbReference type="SUPFAM" id="SSF50630">
    <property type="entry name" value="Acid proteases"/>
    <property type="match status" value="1"/>
</dbReference>
<dbReference type="EMBL" id="JAVIJP010000092">
    <property type="protein sequence ID" value="KAL3616278.1"/>
    <property type="molecule type" value="Genomic_DNA"/>
</dbReference>
<accession>A0ABD3BGD3</accession>
<dbReference type="PRINTS" id="PR00792">
    <property type="entry name" value="PEPSIN"/>
</dbReference>